<organism evidence="9">
    <name type="scientific">marine metagenome</name>
    <dbReference type="NCBI Taxonomy" id="408172"/>
    <lineage>
        <taxon>unclassified sequences</taxon>
        <taxon>metagenomes</taxon>
        <taxon>ecological metagenomes</taxon>
    </lineage>
</organism>
<evidence type="ECO:0000256" key="4">
    <source>
        <dbReference type="ARBA" id="ARBA00022692"/>
    </source>
</evidence>
<name>A0A382MN29_9ZZZZ</name>
<dbReference type="GO" id="GO:0008233">
    <property type="term" value="F:peptidase activity"/>
    <property type="evidence" value="ECO:0007669"/>
    <property type="project" value="UniProtKB-KW"/>
</dbReference>
<keyword evidence="7 8" id="KW-0472">Membrane</keyword>
<feature type="transmembrane region" description="Helical" evidence="8">
    <location>
        <begin position="120"/>
        <end position="148"/>
    </location>
</feature>
<dbReference type="InterPro" id="IPR026392">
    <property type="entry name" value="Exo/Archaeosortase_dom"/>
</dbReference>
<evidence type="ECO:0000313" key="9">
    <source>
        <dbReference type="EMBL" id="SVC49888.1"/>
    </source>
</evidence>
<evidence type="ECO:0000256" key="5">
    <source>
        <dbReference type="ARBA" id="ARBA00022801"/>
    </source>
</evidence>
<feature type="transmembrane region" description="Helical" evidence="8">
    <location>
        <begin position="24"/>
        <end position="42"/>
    </location>
</feature>
<protein>
    <recommendedName>
        <fullName evidence="10">Exosortase/archaeosortase family protein</fullName>
    </recommendedName>
</protein>
<evidence type="ECO:0000256" key="1">
    <source>
        <dbReference type="ARBA" id="ARBA00004651"/>
    </source>
</evidence>
<dbReference type="EMBL" id="UINC01094553">
    <property type="protein sequence ID" value="SVC49888.1"/>
    <property type="molecule type" value="Genomic_DNA"/>
</dbReference>
<accession>A0A382MN29</accession>
<reference evidence="9" key="1">
    <citation type="submission" date="2018-05" db="EMBL/GenBank/DDBJ databases">
        <authorList>
            <person name="Lanie J.A."/>
            <person name="Ng W.-L."/>
            <person name="Kazmierczak K.M."/>
            <person name="Andrzejewski T.M."/>
            <person name="Davidsen T.M."/>
            <person name="Wayne K.J."/>
            <person name="Tettelin H."/>
            <person name="Glass J.I."/>
            <person name="Rusch D."/>
            <person name="Podicherti R."/>
            <person name="Tsui H.-C.T."/>
            <person name="Winkler M.E."/>
        </authorList>
    </citation>
    <scope>NUCLEOTIDE SEQUENCE</scope>
</reference>
<evidence type="ECO:0000256" key="6">
    <source>
        <dbReference type="ARBA" id="ARBA00022989"/>
    </source>
</evidence>
<evidence type="ECO:0000256" key="7">
    <source>
        <dbReference type="ARBA" id="ARBA00023136"/>
    </source>
</evidence>
<evidence type="ECO:0000256" key="8">
    <source>
        <dbReference type="SAM" id="Phobius"/>
    </source>
</evidence>
<dbReference type="Pfam" id="PF09721">
    <property type="entry name" value="Exosortase_EpsH"/>
    <property type="match status" value="1"/>
</dbReference>
<keyword evidence="3" id="KW-0645">Protease</keyword>
<dbReference type="NCBIfam" id="TIGR04178">
    <property type="entry name" value="exo_archaeo"/>
    <property type="match status" value="1"/>
</dbReference>
<sequence>VLVDYCLHGRSVTSIKNRLNSSPALYFLIKVGVICIIMQLIYDFFLLPDGRLDLFLCESGAFLAAQCLDFVGWSTDSWGRIIAVNGYKGVEIVNGCNGLTLMGIHCGFILAYGGKTKPKLWILFGGIFLIYLANIIRIMGFALINVYLPNHWITFHKFSAFIFLYPVMLGLWYLWTIKSDQDDILSSSRFSLV</sequence>
<gene>
    <name evidence="9" type="ORF">METZ01_LOCUS302742</name>
</gene>
<keyword evidence="5" id="KW-0378">Hydrolase</keyword>
<evidence type="ECO:0008006" key="10">
    <source>
        <dbReference type="Google" id="ProtNLM"/>
    </source>
</evidence>
<feature type="transmembrane region" description="Helical" evidence="8">
    <location>
        <begin position="154"/>
        <end position="175"/>
    </location>
</feature>
<evidence type="ECO:0000256" key="3">
    <source>
        <dbReference type="ARBA" id="ARBA00022670"/>
    </source>
</evidence>
<dbReference type="InterPro" id="IPR019127">
    <property type="entry name" value="Exosortase"/>
</dbReference>
<dbReference type="AlphaFoldDB" id="A0A382MN29"/>
<keyword evidence="4 8" id="KW-0812">Transmembrane</keyword>
<keyword evidence="6 8" id="KW-1133">Transmembrane helix</keyword>
<feature type="non-terminal residue" evidence="9">
    <location>
        <position position="1"/>
    </location>
</feature>
<dbReference type="GO" id="GO:0006508">
    <property type="term" value="P:proteolysis"/>
    <property type="evidence" value="ECO:0007669"/>
    <property type="project" value="UniProtKB-KW"/>
</dbReference>
<comment type="subcellular location">
    <subcellularLocation>
        <location evidence="1">Cell membrane</location>
        <topology evidence="1">Multi-pass membrane protein</topology>
    </subcellularLocation>
</comment>
<feature type="transmembrane region" description="Helical" evidence="8">
    <location>
        <begin position="92"/>
        <end position="113"/>
    </location>
</feature>
<keyword evidence="2" id="KW-1003">Cell membrane</keyword>
<dbReference type="GO" id="GO:0005886">
    <property type="term" value="C:plasma membrane"/>
    <property type="evidence" value="ECO:0007669"/>
    <property type="project" value="UniProtKB-SubCell"/>
</dbReference>
<evidence type="ECO:0000256" key="2">
    <source>
        <dbReference type="ARBA" id="ARBA00022475"/>
    </source>
</evidence>
<proteinExistence type="predicted"/>